<comment type="caution">
    <text evidence="1">The sequence shown here is derived from an EMBL/GenBank/DDBJ whole genome shotgun (WGS) entry which is preliminary data.</text>
</comment>
<evidence type="ECO:0000313" key="2">
    <source>
        <dbReference type="Proteomes" id="UP001054837"/>
    </source>
</evidence>
<proteinExistence type="predicted"/>
<dbReference type="Proteomes" id="UP001054837">
    <property type="component" value="Unassembled WGS sequence"/>
</dbReference>
<evidence type="ECO:0000313" key="1">
    <source>
        <dbReference type="EMBL" id="GIY26351.1"/>
    </source>
</evidence>
<dbReference type="PANTHER" id="PTHR36688:SF2">
    <property type="entry name" value="ENDONUCLEASE_EXONUCLEASE_PHOSPHATASE DOMAIN-CONTAINING PROTEIN"/>
    <property type="match status" value="1"/>
</dbReference>
<keyword evidence="2" id="KW-1185">Reference proteome</keyword>
<dbReference type="PANTHER" id="PTHR36688">
    <property type="entry name" value="ENDO/EXONUCLEASE/PHOSPHATASE DOMAIN-CONTAINING PROTEIN"/>
    <property type="match status" value="1"/>
</dbReference>
<reference evidence="1 2" key="1">
    <citation type="submission" date="2021-06" db="EMBL/GenBank/DDBJ databases">
        <title>Caerostris darwini draft genome.</title>
        <authorList>
            <person name="Kono N."/>
            <person name="Arakawa K."/>
        </authorList>
    </citation>
    <scope>NUCLEOTIDE SEQUENCE [LARGE SCALE GENOMIC DNA]</scope>
</reference>
<gene>
    <name evidence="1" type="primary">HNAJ_LOCUS9016</name>
    <name evidence="1" type="ORF">CDAR_569621</name>
</gene>
<protein>
    <submittedName>
        <fullName evidence="1">Uncharacterized protein</fullName>
    </submittedName>
</protein>
<accession>A0AAV4S1A6</accession>
<dbReference type="AlphaFoldDB" id="A0AAV4S1A6"/>
<dbReference type="InterPro" id="IPR052560">
    <property type="entry name" value="RdDP_mobile_element"/>
</dbReference>
<dbReference type="EMBL" id="BPLQ01006940">
    <property type="protein sequence ID" value="GIY26351.1"/>
    <property type="molecule type" value="Genomic_DNA"/>
</dbReference>
<sequence length="315" mass="36590">MLAKRYMKTSKLMFSADDRSQYETYKSIIENNKRTTEACNFISDPTLEELDSAIHRLDPNKSPEPDVIFGQMITHFGENAKRENVRFLFKNSILPDKSKDSILPDKSKDSILPAKSKNEELQLLKDKRDRLRRKAEITGRISDVSNWRKHAAILKESIISAKRSCFDSFISKINFQRDSLKTYKFLAHLKNQTPHSTERPFRINQKIISSNAKVADYFLKYFTEANRKGAYARKMSRVLKRQLGHCRDRSEDLPENVKSIFCSSFSMHELNMALNGLKNHKSPGVDNIHPEFLKHLGQTVKVKLLKFFNIIWTTT</sequence>
<name>A0AAV4S1A6_9ARAC</name>
<organism evidence="1 2">
    <name type="scientific">Caerostris darwini</name>
    <dbReference type="NCBI Taxonomy" id="1538125"/>
    <lineage>
        <taxon>Eukaryota</taxon>
        <taxon>Metazoa</taxon>
        <taxon>Ecdysozoa</taxon>
        <taxon>Arthropoda</taxon>
        <taxon>Chelicerata</taxon>
        <taxon>Arachnida</taxon>
        <taxon>Araneae</taxon>
        <taxon>Araneomorphae</taxon>
        <taxon>Entelegynae</taxon>
        <taxon>Araneoidea</taxon>
        <taxon>Araneidae</taxon>
        <taxon>Caerostris</taxon>
    </lineage>
</organism>